<dbReference type="PANTHER" id="PTHR47381:SF3">
    <property type="entry name" value="ALPHA_BETA-HYDROLASES SUPERFAMILY PROTEIN"/>
    <property type="match status" value="1"/>
</dbReference>
<reference evidence="1" key="1">
    <citation type="journal article" date="2023" name="Mol. Phylogenet. Evol.">
        <title>Genome-scale phylogeny and comparative genomics of the fungal order Sordariales.</title>
        <authorList>
            <person name="Hensen N."/>
            <person name="Bonometti L."/>
            <person name="Westerberg I."/>
            <person name="Brannstrom I.O."/>
            <person name="Guillou S."/>
            <person name="Cros-Aarteil S."/>
            <person name="Calhoun S."/>
            <person name="Haridas S."/>
            <person name="Kuo A."/>
            <person name="Mondo S."/>
            <person name="Pangilinan J."/>
            <person name="Riley R."/>
            <person name="LaButti K."/>
            <person name="Andreopoulos B."/>
            <person name="Lipzen A."/>
            <person name="Chen C."/>
            <person name="Yan M."/>
            <person name="Daum C."/>
            <person name="Ng V."/>
            <person name="Clum A."/>
            <person name="Steindorff A."/>
            <person name="Ohm R.A."/>
            <person name="Martin F."/>
            <person name="Silar P."/>
            <person name="Natvig D.O."/>
            <person name="Lalanne C."/>
            <person name="Gautier V."/>
            <person name="Ament-Velasquez S.L."/>
            <person name="Kruys A."/>
            <person name="Hutchinson M.I."/>
            <person name="Powell A.J."/>
            <person name="Barry K."/>
            <person name="Miller A.N."/>
            <person name="Grigoriev I.V."/>
            <person name="Debuchy R."/>
            <person name="Gladieux P."/>
            <person name="Hiltunen Thoren M."/>
            <person name="Johannesson H."/>
        </authorList>
    </citation>
    <scope>NUCLEOTIDE SEQUENCE</scope>
    <source>
        <strain evidence="1">CBS 955.72</strain>
    </source>
</reference>
<organism evidence="1 2">
    <name type="scientific">Lasiosphaeria hispida</name>
    <dbReference type="NCBI Taxonomy" id="260671"/>
    <lineage>
        <taxon>Eukaryota</taxon>
        <taxon>Fungi</taxon>
        <taxon>Dikarya</taxon>
        <taxon>Ascomycota</taxon>
        <taxon>Pezizomycotina</taxon>
        <taxon>Sordariomycetes</taxon>
        <taxon>Sordariomycetidae</taxon>
        <taxon>Sordariales</taxon>
        <taxon>Lasiosphaeriaceae</taxon>
        <taxon>Lasiosphaeria</taxon>
    </lineage>
</organism>
<evidence type="ECO:0000313" key="1">
    <source>
        <dbReference type="EMBL" id="KAK3360029.1"/>
    </source>
</evidence>
<evidence type="ECO:0008006" key="3">
    <source>
        <dbReference type="Google" id="ProtNLM"/>
    </source>
</evidence>
<dbReference type="PANTHER" id="PTHR47381">
    <property type="entry name" value="ALPHA/BETA-HYDROLASES SUPERFAMILY PROTEIN"/>
    <property type="match status" value="1"/>
</dbReference>
<dbReference type="InterPro" id="IPR029058">
    <property type="entry name" value="AB_hydrolase_fold"/>
</dbReference>
<dbReference type="SUPFAM" id="SSF53474">
    <property type="entry name" value="alpha/beta-Hydrolases"/>
    <property type="match status" value="1"/>
</dbReference>
<comment type="caution">
    <text evidence="1">The sequence shown here is derived from an EMBL/GenBank/DDBJ whole genome shotgun (WGS) entry which is preliminary data.</text>
</comment>
<keyword evidence="2" id="KW-1185">Reference proteome</keyword>
<name>A0AAJ0HRB1_9PEZI</name>
<dbReference type="AlphaFoldDB" id="A0AAJ0HRB1"/>
<accession>A0AAJ0HRB1</accession>
<reference evidence="1" key="2">
    <citation type="submission" date="2023-06" db="EMBL/GenBank/DDBJ databases">
        <authorList>
            <consortium name="Lawrence Berkeley National Laboratory"/>
            <person name="Haridas S."/>
            <person name="Hensen N."/>
            <person name="Bonometti L."/>
            <person name="Westerberg I."/>
            <person name="Brannstrom I.O."/>
            <person name="Guillou S."/>
            <person name="Cros-Aarteil S."/>
            <person name="Calhoun S."/>
            <person name="Kuo A."/>
            <person name="Mondo S."/>
            <person name="Pangilinan J."/>
            <person name="Riley R."/>
            <person name="Labutti K."/>
            <person name="Andreopoulos B."/>
            <person name="Lipzen A."/>
            <person name="Chen C."/>
            <person name="Yanf M."/>
            <person name="Daum C."/>
            <person name="Ng V."/>
            <person name="Clum A."/>
            <person name="Steindorff A."/>
            <person name="Ohm R."/>
            <person name="Martin F."/>
            <person name="Silar P."/>
            <person name="Natvig D."/>
            <person name="Lalanne C."/>
            <person name="Gautier V."/>
            <person name="Ament-Velasquez S.L."/>
            <person name="Kruys A."/>
            <person name="Hutchinson M.I."/>
            <person name="Powell A.J."/>
            <person name="Barry K."/>
            <person name="Miller A.N."/>
            <person name="Grigoriev I.V."/>
            <person name="Debuchy R."/>
            <person name="Gladieux P."/>
            <person name="Thoren M.H."/>
            <person name="Johannesson H."/>
        </authorList>
    </citation>
    <scope>NUCLEOTIDE SEQUENCE</scope>
    <source>
        <strain evidence="1">CBS 955.72</strain>
    </source>
</reference>
<evidence type="ECO:0000313" key="2">
    <source>
        <dbReference type="Proteomes" id="UP001275084"/>
    </source>
</evidence>
<gene>
    <name evidence="1" type="ORF">B0T25DRAFT_564980</name>
</gene>
<sequence length="366" mass="39495">MSSHGTKPVDAGDSLPPVPAISMRTVHMAGILVDVYGLDELAPGAARISCLWLHHQRLRSKEHMADIASRCVAAWNSNRDDGATAKDSRGLIALAFDQRNHGTRQVHELANMSWKKGNKAHAQDMFGVLSGAVVDQGVLLDAVGGYLFHDQEGTGEKRVIDYHLALGVSVGGHSVWQLMFADPRVRAAVIVIGCPDYMSLMSNRARKSKLSTYPAAKGDAGITSFLGSKDFPPSLVDACLKYDPKGTLFGTSNVPKSSLESPGDESLRQRVHERLEGKRFLLCSGGDDRLVPYSCSVPFLDWFKEAAGVSFKEEGIYVEDKVYAGIGHEFSADMVKDAVRFITDAVASADGSGSANGRDDQRGSKI</sequence>
<dbReference type="Proteomes" id="UP001275084">
    <property type="component" value="Unassembled WGS sequence"/>
</dbReference>
<dbReference type="Gene3D" id="3.40.50.1820">
    <property type="entry name" value="alpha/beta hydrolase"/>
    <property type="match status" value="1"/>
</dbReference>
<proteinExistence type="predicted"/>
<protein>
    <recommendedName>
        <fullName evidence="3">Alpha/beta-hydrolase</fullName>
    </recommendedName>
</protein>
<dbReference type="EMBL" id="JAUIQD010000002">
    <property type="protein sequence ID" value="KAK3360029.1"/>
    <property type="molecule type" value="Genomic_DNA"/>
</dbReference>